<evidence type="ECO:0000259" key="2">
    <source>
        <dbReference type="Pfam" id="PF00112"/>
    </source>
</evidence>
<sequence>MDYHMDYIPNEVISHQGERFVDKYVDRKILKNKKSLLVIISLSVLSVVGFILFYFTPNFRKSDLFKNSSVENNNDDYIINSLLKSPNGKKSYIYIYIYNIDSYIQKNIYVNDNINIYNMIHIIIKNSWGQQWGERGFINIETDESGLMRKCGLGTDAFIPLIE</sequence>
<gene>
    <name evidence="3" type="ORF">PFUGPA_05086</name>
</gene>
<dbReference type="EMBL" id="KI927387">
    <property type="protein sequence ID" value="ETW52778.1"/>
    <property type="molecule type" value="Genomic_DNA"/>
</dbReference>
<reference evidence="3 4" key="1">
    <citation type="submission" date="2013-02" db="EMBL/GenBank/DDBJ databases">
        <title>The Genome Annotation of Plasmodium falciparum Palo Alto/Uganda.</title>
        <authorList>
            <consortium name="The Broad Institute Genome Sequencing Platform"/>
            <consortium name="The Broad Institute Genome Sequencing Center for Infectious Disease"/>
            <person name="Neafsey D."/>
            <person name="Hoffman S."/>
            <person name="Volkman S."/>
            <person name="Rosenthal P."/>
            <person name="Walker B."/>
            <person name="Young S.K."/>
            <person name="Zeng Q."/>
            <person name="Gargeya S."/>
            <person name="Fitzgerald M."/>
            <person name="Haas B."/>
            <person name="Abouelleil A."/>
            <person name="Allen A.W."/>
            <person name="Alvarado L."/>
            <person name="Arachchi H.M."/>
            <person name="Berlin A.M."/>
            <person name="Chapman S.B."/>
            <person name="Gainer-Dewar J."/>
            <person name="Goldberg J."/>
            <person name="Griggs A."/>
            <person name="Gujja S."/>
            <person name="Hansen M."/>
            <person name="Howarth C."/>
            <person name="Imamovic A."/>
            <person name="Ireland A."/>
            <person name="Larimer J."/>
            <person name="McCowan C."/>
            <person name="Murphy C."/>
            <person name="Pearson M."/>
            <person name="Poon T.W."/>
            <person name="Priest M."/>
            <person name="Roberts A."/>
            <person name="Saif S."/>
            <person name="Shea T."/>
            <person name="Sisk P."/>
            <person name="Sykes S."/>
            <person name="Wortman J."/>
            <person name="Nusbaum C."/>
            <person name="Birren B."/>
        </authorList>
    </citation>
    <scope>NUCLEOTIDE SEQUENCE [LARGE SCALE GENOMIC DNA]</scope>
    <source>
        <strain evidence="3 4">Palo Alto/Uganda</strain>
    </source>
</reference>
<reference evidence="3 4" key="2">
    <citation type="submission" date="2013-02" db="EMBL/GenBank/DDBJ databases">
        <title>The Genome Sequence of Plasmodium falciparum Palo Alto/Uganda.</title>
        <authorList>
            <consortium name="The Broad Institute Genome Sequencing Platform"/>
            <consortium name="The Broad Institute Genome Sequencing Center for Infectious Disease"/>
            <person name="Neafsey D."/>
            <person name="Cheeseman I."/>
            <person name="Volkman S."/>
            <person name="Adams J."/>
            <person name="Walker B."/>
            <person name="Young S.K."/>
            <person name="Zeng Q."/>
            <person name="Gargeya S."/>
            <person name="Fitzgerald M."/>
            <person name="Haas B."/>
            <person name="Abouelleil A."/>
            <person name="Alvarado L."/>
            <person name="Arachchi H.M."/>
            <person name="Berlin A.M."/>
            <person name="Chapman S.B."/>
            <person name="Dewar J."/>
            <person name="Goldberg J."/>
            <person name="Griggs A."/>
            <person name="Gujja S."/>
            <person name="Hansen M."/>
            <person name="Howarth C."/>
            <person name="Imamovic A."/>
            <person name="Larimer J."/>
            <person name="McCowan C."/>
            <person name="Murphy C."/>
            <person name="Neiman D."/>
            <person name="Pearson M."/>
            <person name="Priest M."/>
            <person name="Roberts A."/>
            <person name="Saif S."/>
            <person name="Shea T."/>
            <person name="Sisk P."/>
            <person name="Sykes S."/>
            <person name="Wortman J."/>
            <person name="Nusbaum C."/>
            <person name="Birren B."/>
        </authorList>
    </citation>
    <scope>NUCLEOTIDE SEQUENCE [LARGE SCALE GENOMIC DNA]</scope>
    <source>
        <strain evidence="3 4">Palo Alto/Uganda</strain>
    </source>
</reference>
<evidence type="ECO:0000313" key="3">
    <source>
        <dbReference type="EMBL" id="ETW52778.1"/>
    </source>
</evidence>
<dbReference type="Pfam" id="PF00112">
    <property type="entry name" value="Peptidase_C1"/>
    <property type="match status" value="1"/>
</dbReference>
<feature type="domain" description="Peptidase C1A papain C-terminal" evidence="2">
    <location>
        <begin position="121"/>
        <end position="160"/>
    </location>
</feature>
<organism evidence="3 4">
    <name type="scientific">Plasmodium falciparum (isolate Palo Alto / Uganda)</name>
    <dbReference type="NCBI Taxonomy" id="57270"/>
    <lineage>
        <taxon>Eukaryota</taxon>
        <taxon>Sar</taxon>
        <taxon>Alveolata</taxon>
        <taxon>Apicomplexa</taxon>
        <taxon>Aconoidasida</taxon>
        <taxon>Haemosporida</taxon>
        <taxon>Plasmodiidae</taxon>
        <taxon>Plasmodium</taxon>
        <taxon>Plasmodium (Laverania)</taxon>
    </lineage>
</organism>
<dbReference type="GO" id="GO:0006508">
    <property type="term" value="P:proteolysis"/>
    <property type="evidence" value="ECO:0007669"/>
    <property type="project" value="InterPro"/>
</dbReference>
<dbReference type="InterPro" id="IPR000668">
    <property type="entry name" value="Peptidase_C1A_C"/>
</dbReference>
<feature type="transmembrane region" description="Helical" evidence="1">
    <location>
        <begin position="36"/>
        <end position="55"/>
    </location>
</feature>
<keyword evidence="1" id="KW-0472">Membrane</keyword>
<proteinExistence type="predicted"/>
<keyword evidence="1" id="KW-1133">Transmembrane helix</keyword>
<protein>
    <recommendedName>
        <fullName evidence="2">Peptidase C1A papain C-terminal domain-containing protein</fullName>
    </recommendedName>
</protein>
<evidence type="ECO:0000256" key="1">
    <source>
        <dbReference type="SAM" id="Phobius"/>
    </source>
</evidence>
<dbReference type="Gene3D" id="2.40.50.170">
    <property type="entry name" value="Cysteine proteinases. Chain C"/>
    <property type="match status" value="1"/>
</dbReference>
<keyword evidence="1" id="KW-0812">Transmembrane</keyword>
<dbReference type="InterPro" id="IPR038765">
    <property type="entry name" value="Papain-like_cys_pep_sf"/>
</dbReference>
<dbReference type="SUPFAM" id="SSF54001">
    <property type="entry name" value="Cysteine proteinases"/>
    <property type="match status" value="1"/>
</dbReference>
<accession>W4IS27</accession>
<dbReference type="AlphaFoldDB" id="W4IS27"/>
<name>W4IS27_PLAFP</name>
<dbReference type="Proteomes" id="UP000019103">
    <property type="component" value="Unassembled WGS sequence"/>
</dbReference>
<evidence type="ECO:0000313" key="4">
    <source>
        <dbReference type="Proteomes" id="UP000019103"/>
    </source>
</evidence>
<dbReference type="GO" id="GO:0008234">
    <property type="term" value="F:cysteine-type peptidase activity"/>
    <property type="evidence" value="ECO:0007669"/>
    <property type="project" value="InterPro"/>
</dbReference>